<keyword evidence="1" id="KW-0677">Repeat</keyword>
<dbReference type="Pfam" id="PF12854">
    <property type="entry name" value="PPR_1"/>
    <property type="match status" value="2"/>
</dbReference>
<dbReference type="EnsemblPlants" id="PGSC0003DMT400031443">
    <property type="protein sequence ID" value="PGSC0003DMT400031443"/>
    <property type="gene ID" value="PGSC0003DMG400012057"/>
</dbReference>
<feature type="repeat" description="PPR" evidence="2">
    <location>
        <begin position="109"/>
        <end position="143"/>
    </location>
</feature>
<dbReference type="Proteomes" id="UP000011115">
    <property type="component" value="Unassembled WGS sequence"/>
</dbReference>
<dbReference type="PANTHER" id="PTHR47932">
    <property type="entry name" value="ATPASE EXPRESSION PROTEIN 3"/>
    <property type="match status" value="1"/>
</dbReference>
<dbReference type="NCBIfam" id="TIGR00756">
    <property type="entry name" value="PPR"/>
    <property type="match status" value="4"/>
</dbReference>
<dbReference type="Pfam" id="PF13041">
    <property type="entry name" value="PPR_2"/>
    <property type="match status" value="1"/>
</dbReference>
<protein>
    <submittedName>
        <fullName evidence="3">Pentatricopeptide repeat-containing protein, mitochondrial</fullName>
    </submittedName>
</protein>
<keyword evidence="4" id="KW-1185">Reference proteome</keyword>
<name>M1AVN4_SOLTU</name>
<evidence type="ECO:0000313" key="3">
    <source>
        <dbReference type="EnsemblPlants" id="PGSC0003DMT400031443"/>
    </source>
</evidence>
<organism evidence="3 4">
    <name type="scientific">Solanum tuberosum</name>
    <name type="common">Potato</name>
    <dbReference type="NCBI Taxonomy" id="4113"/>
    <lineage>
        <taxon>Eukaryota</taxon>
        <taxon>Viridiplantae</taxon>
        <taxon>Streptophyta</taxon>
        <taxon>Embryophyta</taxon>
        <taxon>Tracheophyta</taxon>
        <taxon>Spermatophyta</taxon>
        <taxon>Magnoliopsida</taxon>
        <taxon>eudicotyledons</taxon>
        <taxon>Gunneridae</taxon>
        <taxon>Pentapetalae</taxon>
        <taxon>asterids</taxon>
        <taxon>lamiids</taxon>
        <taxon>Solanales</taxon>
        <taxon>Solanaceae</taxon>
        <taxon>Solanoideae</taxon>
        <taxon>Solaneae</taxon>
        <taxon>Solanum</taxon>
    </lineage>
</organism>
<evidence type="ECO:0000313" key="4">
    <source>
        <dbReference type="Proteomes" id="UP000011115"/>
    </source>
</evidence>
<dbReference type="InterPro" id="IPR011990">
    <property type="entry name" value="TPR-like_helical_dom_sf"/>
</dbReference>
<dbReference type="HOGENOM" id="CLU_002706_49_7_1"/>
<dbReference type="AlphaFoldDB" id="M1AVN4"/>
<reference evidence="4" key="1">
    <citation type="journal article" date="2011" name="Nature">
        <title>Genome sequence and analysis of the tuber crop potato.</title>
        <authorList>
            <consortium name="The Potato Genome Sequencing Consortium"/>
        </authorList>
    </citation>
    <scope>NUCLEOTIDE SEQUENCE [LARGE SCALE GENOMIC DNA]</scope>
    <source>
        <strain evidence="4">cv. DM1-3 516 R44</strain>
    </source>
</reference>
<evidence type="ECO:0000256" key="2">
    <source>
        <dbReference type="PROSITE-ProRule" id="PRU00708"/>
    </source>
</evidence>
<sequence>MGNGIQSDDYTCGILMKGLCLTNRIGDGFKLLQVMKTRGITPNTVIYNTLIHALCKNGKIGRARSLMRDLVEPSDVTFNILLSAYCGEGSLVQALVMLEKSFNKGYIPDVITVIKVVGLLCNNGRVSEAVELLERIEERGGIVDVVAYNTLIIVFCRVGKVKVGAKCGYI</sequence>
<dbReference type="Gene3D" id="1.25.40.10">
    <property type="entry name" value="Tetratricopeptide repeat domain"/>
    <property type="match status" value="2"/>
</dbReference>
<dbReference type="InterPro" id="IPR002885">
    <property type="entry name" value="PPR_rpt"/>
</dbReference>
<dbReference type="PROSITE" id="PS51375">
    <property type="entry name" value="PPR"/>
    <property type="match status" value="4"/>
</dbReference>
<evidence type="ECO:0000256" key="1">
    <source>
        <dbReference type="ARBA" id="ARBA00022737"/>
    </source>
</evidence>
<feature type="repeat" description="PPR" evidence="2">
    <location>
        <begin position="8"/>
        <end position="42"/>
    </location>
</feature>
<dbReference type="OMA" id="FMEDAYF"/>
<dbReference type="Gramene" id="PGSC0003DMT400031443">
    <property type="protein sequence ID" value="PGSC0003DMT400031443"/>
    <property type="gene ID" value="PGSC0003DMG400012057"/>
</dbReference>
<reference evidence="3" key="2">
    <citation type="submission" date="2015-06" db="UniProtKB">
        <authorList>
            <consortium name="EnsemblPlants"/>
        </authorList>
    </citation>
    <scope>IDENTIFICATION</scope>
    <source>
        <strain evidence="3">DM1-3 516 R44</strain>
    </source>
</reference>
<accession>M1AVN4</accession>
<proteinExistence type="predicted"/>
<feature type="repeat" description="PPR" evidence="2">
    <location>
        <begin position="74"/>
        <end position="108"/>
    </location>
</feature>
<feature type="repeat" description="PPR" evidence="2">
    <location>
        <begin position="43"/>
        <end position="73"/>
    </location>
</feature>
<dbReference type="ExpressionAtlas" id="M1AVN4">
    <property type="expression patterns" value="baseline"/>
</dbReference>
<dbReference type="PANTHER" id="PTHR47932:SF8">
    <property type="entry name" value="PPR CONTAINING PLANT-LIKE PROTEIN"/>
    <property type="match status" value="1"/>
</dbReference>